<dbReference type="AlphaFoldDB" id="A0AAV4RWW2"/>
<keyword evidence="2" id="KW-1185">Reference proteome</keyword>
<sequence length="85" mass="9677">MNGLNCEYTYHIWITRRDCTANQHATMPRLGGKQPSHFLSGIALFRHKLAGYYSQSGSCQERRQAATGVVSRPFVRKPSFNDKCK</sequence>
<proteinExistence type="predicted"/>
<dbReference type="Proteomes" id="UP001054837">
    <property type="component" value="Unassembled WGS sequence"/>
</dbReference>
<name>A0AAV4RWW2_9ARAC</name>
<accession>A0AAV4RWW2</accession>
<dbReference type="EMBL" id="BPLQ01006803">
    <property type="protein sequence ID" value="GIY25396.1"/>
    <property type="molecule type" value="Genomic_DNA"/>
</dbReference>
<comment type="caution">
    <text evidence="1">The sequence shown here is derived from an EMBL/GenBank/DDBJ whole genome shotgun (WGS) entry which is preliminary data.</text>
</comment>
<evidence type="ECO:0000313" key="1">
    <source>
        <dbReference type="EMBL" id="GIY25396.1"/>
    </source>
</evidence>
<organism evidence="1 2">
    <name type="scientific">Caerostris darwini</name>
    <dbReference type="NCBI Taxonomy" id="1538125"/>
    <lineage>
        <taxon>Eukaryota</taxon>
        <taxon>Metazoa</taxon>
        <taxon>Ecdysozoa</taxon>
        <taxon>Arthropoda</taxon>
        <taxon>Chelicerata</taxon>
        <taxon>Arachnida</taxon>
        <taxon>Araneae</taxon>
        <taxon>Araneomorphae</taxon>
        <taxon>Entelegynae</taxon>
        <taxon>Araneoidea</taxon>
        <taxon>Araneidae</taxon>
        <taxon>Caerostris</taxon>
    </lineage>
</organism>
<protein>
    <submittedName>
        <fullName evidence="1">Uncharacterized protein</fullName>
    </submittedName>
</protein>
<evidence type="ECO:0000313" key="2">
    <source>
        <dbReference type="Proteomes" id="UP001054837"/>
    </source>
</evidence>
<gene>
    <name evidence="1" type="ORF">CDAR_402581</name>
</gene>
<reference evidence="1 2" key="1">
    <citation type="submission" date="2021-06" db="EMBL/GenBank/DDBJ databases">
        <title>Caerostris darwini draft genome.</title>
        <authorList>
            <person name="Kono N."/>
            <person name="Arakawa K."/>
        </authorList>
    </citation>
    <scope>NUCLEOTIDE SEQUENCE [LARGE SCALE GENOMIC DNA]</scope>
</reference>